<feature type="non-terminal residue" evidence="12">
    <location>
        <position position="399"/>
    </location>
</feature>
<keyword evidence="8" id="KW-0539">Nucleus</keyword>
<evidence type="ECO:0000256" key="3">
    <source>
        <dbReference type="ARBA" id="ARBA00022927"/>
    </source>
</evidence>
<keyword evidence="10" id="KW-1133">Transmembrane helix</keyword>
<keyword evidence="10" id="KW-0472">Membrane</keyword>
<dbReference type="GO" id="GO:0003676">
    <property type="term" value="F:nucleic acid binding"/>
    <property type="evidence" value="ECO:0007669"/>
    <property type="project" value="InterPro"/>
</dbReference>
<protein>
    <recommendedName>
        <fullName evidence="2">Nucleoporin NUP35</fullName>
    </recommendedName>
    <alternativeName>
        <fullName evidence="7">35 kDa nucleoporin</fullName>
    </alternativeName>
    <alternativeName>
        <fullName evidence="6">Nucleoporin NUP53</fullName>
    </alternativeName>
</protein>
<evidence type="ECO:0000313" key="12">
    <source>
        <dbReference type="EMBL" id="JAG53353.1"/>
    </source>
</evidence>
<dbReference type="Pfam" id="PF05172">
    <property type="entry name" value="RRM_Nup35"/>
    <property type="match status" value="1"/>
</dbReference>
<name>A0A0K8SJ72_LYGHE</name>
<sequence length="399" mass="47049">MQQNQQDDNRFVLSNFKIIRNCKNTTWGDTVLNIKMRRISCIQEETERTNEQSNRCHTRSGQWQIGQCRCAEDRLKFEIRIRELKWEYEKLTSLLGINDSVCRANPILYRTLHKREKTRGILEEIIRLESLLEAFEGCNNVFRTESKQQQQQTPNPPNPLLSLHANDSTARRNDSTREENDGGRYVPEYLLSPMRKIAEDADSLRRQRIPSWSAMEQYNDDTSMRMTTDDECQPYRQPEPCDRKLDDCVLVYGFPPEAINRFILMFTLVGEVREKKTSQQKNWVMFRYRHSYDATQACQYDLCVIDGCVVGVTRCGADDVFTDARLRDDSIGVIRVTKNWRIKDGRVEEFIPRKRHIKRKLISKNDIKWIVWFGCLMCWASTLLYFTPIPIAKFTKQNN</sequence>
<evidence type="ECO:0000256" key="8">
    <source>
        <dbReference type="PROSITE-ProRule" id="PRU00804"/>
    </source>
</evidence>
<dbReference type="EMBL" id="GBRD01012471">
    <property type="protein sequence ID" value="JAG53353.1"/>
    <property type="molecule type" value="Transcribed_RNA"/>
</dbReference>
<keyword evidence="8" id="KW-0509">mRNA transport</keyword>
<dbReference type="GO" id="GO:0005643">
    <property type="term" value="C:nuclear pore"/>
    <property type="evidence" value="ECO:0007669"/>
    <property type="project" value="UniProtKB-SubCell"/>
</dbReference>
<evidence type="ECO:0000256" key="9">
    <source>
        <dbReference type="SAM" id="MobiDB-lite"/>
    </source>
</evidence>
<evidence type="ECO:0000256" key="4">
    <source>
        <dbReference type="ARBA" id="ARBA00023010"/>
    </source>
</evidence>
<keyword evidence="8" id="KW-0813">Transport</keyword>
<feature type="compositionally biased region" description="Basic and acidic residues" evidence="9">
    <location>
        <begin position="169"/>
        <end position="182"/>
    </location>
</feature>
<dbReference type="GO" id="GO:0015031">
    <property type="term" value="P:protein transport"/>
    <property type="evidence" value="ECO:0007669"/>
    <property type="project" value="UniProtKB-KW"/>
</dbReference>
<dbReference type="Gene3D" id="3.30.70.330">
    <property type="match status" value="1"/>
</dbReference>
<feature type="domain" description="RRM Nup35-type" evidence="11">
    <location>
        <begin position="243"/>
        <end position="322"/>
    </location>
</feature>
<keyword evidence="4" id="KW-0811">Translocation</keyword>
<evidence type="ECO:0000256" key="7">
    <source>
        <dbReference type="ARBA" id="ARBA00030250"/>
    </source>
</evidence>
<dbReference type="InterPro" id="IPR012677">
    <property type="entry name" value="Nucleotide-bd_a/b_plait_sf"/>
</dbReference>
<accession>A0A0K8SJ72</accession>
<proteinExistence type="predicted"/>
<evidence type="ECO:0000256" key="5">
    <source>
        <dbReference type="ARBA" id="ARBA00023132"/>
    </source>
</evidence>
<dbReference type="AlphaFoldDB" id="A0A0K8SJ72"/>
<keyword evidence="3" id="KW-0653">Protein transport</keyword>
<dbReference type="InterPro" id="IPR035979">
    <property type="entry name" value="RBD_domain_sf"/>
</dbReference>
<comment type="subcellular location">
    <subcellularLocation>
        <location evidence="1">Nucleus</location>
        <location evidence="1">Nuclear pore complex</location>
    </subcellularLocation>
</comment>
<keyword evidence="10" id="KW-0812">Transmembrane</keyword>
<evidence type="ECO:0000256" key="2">
    <source>
        <dbReference type="ARBA" id="ARBA00016439"/>
    </source>
</evidence>
<organism evidence="12">
    <name type="scientific">Lygus hesperus</name>
    <name type="common">Western plant bug</name>
    <dbReference type="NCBI Taxonomy" id="30085"/>
    <lineage>
        <taxon>Eukaryota</taxon>
        <taxon>Metazoa</taxon>
        <taxon>Ecdysozoa</taxon>
        <taxon>Arthropoda</taxon>
        <taxon>Hexapoda</taxon>
        <taxon>Insecta</taxon>
        <taxon>Pterygota</taxon>
        <taxon>Neoptera</taxon>
        <taxon>Paraneoptera</taxon>
        <taxon>Hemiptera</taxon>
        <taxon>Heteroptera</taxon>
        <taxon>Panheteroptera</taxon>
        <taxon>Cimicomorpha</taxon>
        <taxon>Miridae</taxon>
        <taxon>Mirini</taxon>
        <taxon>Lygus</taxon>
    </lineage>
</organism>
<reference evidence="12" key="1">
    <citation type="submission" date="2014-09" db="EMBL/GenBank/DDBJ databases">
        <authorList>
            <person name="Magalhaes I.L.F."/>
            <person name="Oliveira U."/>
            <person name="Santos F.R."/>
            <person name="Vidigal T.H.D.A."/>
            <person name="Brescovit A.D."/>
            <person name="Santos A.J."/>
        </authorList>
    </citation>
    <scope>NUCLEOTIDE SEQUENCE</scope>
</reference>
<feature type="region of interest" description="Disordered" evidence="9">
    <location>
        <begin position="145"/>
        <end position="184"/>
    </location>
</feature>
<dbReference type="InterPro" id="IPR007846">
    <property type="entry name" value="RRM_NUP35_dom"/>
</dbReference>
<dbReference type="PROSITE" id="PS51472">
    <property type="entry name" value="RRM_NUP35"/>
    <property type="match status" value="1"/>
</dbReference>
<feature type="transmembrane region" description="Helical" evidence="10">
    <location>
        <begin position="369"/>
        <end position="387"/>
    </location>
</feature>
<evidence type="ECO:0000256" key="1">
    <source>
        <dbReference type="ARBA" id="ARBA00004567"/>
    </source>
</evidence>
<evidence type="ECO:0000256" key="6">
    <source>
        <dbReference type="ARBA" id="ARBA00029997"/>
    </source>
</evidence>
<dbReference type="GO" id="GO:0051028">
    <property type="term" value="P:mRNA transport"/>
    <property type="evidence" value="ECO:0007669"/>
    <property type="project" value="UniProtKB-UniRule"/>
</dbReference>
<dbReference type="SUPFAM" id="SSF54928">
    <property type="entry name" value="RNA-binding domain, RBD"/>
    <property type="match status" value="1"/>
</dbReference>
<evidence type="ECO:0000259" key="11">
    <source>
        <dbReference type="PROSITE" id="PS51472"/>
    </source>
</evidence>
<evidence type="ECO:0000256" key="10">
    <source>
        <dbReference type="SAM" id="Phobius"/>
    </source>
</evidence>
<keyword evidence="5 8" id="KW-0906">Nuclear pore complex</keyword>